<proteinExistence type="predicted"/>
<protein>
    <submittedName>
        <fullName evidence="2">Uncharacterized protein</fullName>
    </submittedName>
</protein>
<dbReference type="Proteomes" id="UP001597458">
    <property type="component" value="Unassembled WGS sequence"/>
</dbReference>
<accession>A0ABW5PUL4</accession>
<evidence type="ECO:0000256" key="1">
    <source>
        <dbReference type="SAM" id="Phobius"/>
    </source>
</evidence>
<reference evidence="3" key="1">
    <citation type="journal article" date="2019" name="Int. J. Syst. Evol. Microbiol.">
        <title>The Global Catalogue of Microorganisms (GCM) 10K type strain sequencing project: providing services to taxonomists for standard genome sequencing and annotation.</title>
        <authorList>
            <consortium name="The Broad Institute Genomics Platform"/>
            <consortium name="The Broad Institute Genome Sequencing Center for Infectious Disease"/>
            <person name="Wu L."/>
            <person name="Ma J."/>
        </authorList>
    </citation>
    <scope>NUCLEOTIDE SEQUENCE [LARGE SCALE GENOMIC DNA]</scope>
    <source>
        <strain evidence="3">TISTR 2241</strain>
    </source>
</reference>
<keyword evidence="1" id="KW-1133">Transmembrane helix</keyword>
<keyword evidence="1" id="KW-0812">Transmembrane</keyword>
<name>A0ABW5PUL4_9BACI</name>
<organism evidence="2 3">
    <name type="scientific">Terrilactibacillus laevilacticus</name>
    <dbReference type="NCBI Taxonomy" id="1380157"/>
    <lineage>
        <taxon>Bacteria</taxon>
        <taxon>Bacillati</taxon>
        <taxon>Bacillota</taxon>
        <taxon>Bacilli</taxon>
        <taxon>Bacillales</taxon>
        <taxon>Bacillaceae</taxon>
        <taxon>Terrilactibacillus</taxon>
    </lineage>
</organism>
<dbReference type="EMBL" id="JBHUMR010000024">
    <property type="protein sequence ID" value="MFD2618645.1"/>
    <property type="molecule type" value="Genomic_DNA"/>
</dbReference>
<dbReference type="RefSeq" id="WP_141191537.1">
    <property type="nucleotide sequence ID" value="NZ_JBHUMR010000024.1"/>
</dbReference>
<keyword evidence="1" id="KW-0472">Membrane</keyword>
<comment type="caution">
    <text evidence="2">The sequence shown here is derived from an EMBL/GenBank/DDBJ whole genome shotgun (WGS) entry which is preliminary data.</text>
</comment>
<evidence type="ECO:0000313" key="3">
    <source>
        <dbReference type="Proteomes" id="UP001597458"/>
    </source>
</evidence>
<sequence>MTLQNQNKLPWYLKDKPFFFLALLLPVISYIIIVCNRKKLRHQKSIEYLTLSTITTSIWLLKFLPETVNTFVWAIIASSLIGHSVVGIFIKK</sequence>
<feature type="transmembrane region" description="Helical" evidence="1">
    <location>
        <begin position="71"/>
        <end position="90"/>
    </location>
</feature>
<feature type="transmembrane region" description="Helical" evidence="1">
    <location>
        <begin position="18"/>
        <end position="36"/>
    </location>
</feature>
<evidence type="ECO:0000313" key="2">
    <source>
        <dbReference type="EMBL" id="MFD2618645.1"/>
    </source>
</evidence>
<keyword evidence="3" id="KW-1185">Reference proteome</keyword>
<gene>
    <name evidence="2" type="ORF">ACFSTF_15245</name>
</gene>